<gene>
    <name evidence="3" type="ORF">C3F09_01915</name>
</gene>
<dbReference type="InterPro" id="IPR036737">
    <property type="entry name" value="OmpA-like_sf"/>
</dbReference>
<comment type="caution">
    <text evidence="3">The sequence shown here is derived from an EMBL/GenBank/DDBJ whole genome shotgun (WGS) entry which is preliminary data.</text>
</comment>
<evidence type="ECO:0008006" key="5">
    <source>
        <dbReference type="Google" id="ProtNLM"/>
    </source>
</evidence>
<dbReference type="AlphaFoldDB" id="A0A855XAC0"/>
<organism evidence="3 4">
    <name type="scientific">candidate division GN15 bacterium</name>
    <dbReference type="NCBI Taxonomy" id="2072418"/>
    <lineage>
        <taxon>Bacteria</taxon>
        <taxon>candidate division GN15</taxon>
    </lineage>
</organism>
<dbReference type="Proteomes" id="UP000250918">
    <property type="component" value="Unassembled WGS sequence"/>
</dbReference>
<feature type="region of interest" description="Disordered" evidence="1">
    <location>
        <begin position="139"/>
        <end position="160"/>
    </location>
</feature>
<accession>A0A855XAC0</accession>
<evidence type="ECO:0000313" key="4">
    <source>
        <dbReference type="Proteomes" id="UP000250918"/>
    </source>
</evidence>
<dbReference type="EMBL" id="PQAP01000008">
    <property type="protein sequence ID" value="PWB75545.1"/>
    <property type="molecule type" value="Genomic_DNA"/>
</dbReference>
<dbReference type="SUPFAM" id="SSF103088">
    <property type="entry name" value="OmpA-like"/>
    <property type="match status" value="1"/>
</dbReference>
<evidence type="ECO:0000256" key="1">
    <source>
        <dbReference type="SAM" id="MobiDB-lite"/>
    </source>
</evidence>
<evidence type="ECO:0000256" key="2">
    <source>
        <dbReference type="SAM" id="SignalP"/>
    </source>
</evidence>
<name>A0A855XAC0_9BACT</name>
<sequence length="326" mass="35594">MKRAVIPALAILIMLTSMASAQEVTIGNFPVGVGTRVSPSLFKPYDKQLRAIADTMKSDFHAIAVITGSADGITYKASHDAKNPGLALGRAHALRNYMISQYGVDSVHIVVQSEDAKEVGGQFRSVSIRLLRNWFGPSKSAEPAPEAIAQPVPEPERAEPAPREIETFVPVLIRQMGLQFGIGVTSSPFGGIPFGAAALTWRKTVFLEASLGYTFWDRDYTVGTTTLNTRRRISGARLIVFPIESLPVGVVGGWSRVEQISQSYYQYVRLSEGLELGLRATPLPFASVTAIYNPSMHRRAAENRADAKNGQFEISLMLHKTFGGER</sequence>
<feature type="signal peptide" evidence="2">
    <location>
        <begin position="1"/>
        <end position="21"/>
    </location>
</feature>
<feature type="chain" id="PRO_5033006094" description="OmpA-like domain-containing protein" evidence="2">
    <location>
        <begin position="22"/>
        <end position="326"/>
    </location>
</feature>
<evidence type="ECO:0000313" key="3">
    <source>
        <dbReference type="EMBL" id="PWB75545.1"/>
    </source>
</evidence>
<protein>
    <recommendedName>
        <fullName evidence="5">OmpA-like domain-containing protein</fullName>
    </recommendedName>
</protein>
<reference evidence="3 4" key="1">
    <citation type="journal article" date="2018" name="ISME J.">
        <title>A methanotrophic archaeon couples anaerobic oxidation of methane to Fe(III) reduction.</title>
        <authorList>
            <person name="Cai C."/>
            <person name="Leu A.O."/>
            <person name="Xie G.J."/>
            <person name="Guo J."/>
            <person name="Feng Y."/>
            <person name="Zhao J.X."/>
            <person name="Tyson G.W."/>
            <person name="Yuan Z."/>
            <person name="Hu S."/>
        </authorList>
    </citation>
    <scope>NUCLEOTIDE SEQUENCE [LARGE SCALE GENOMIC DNA]</scope>
    <source>
        <strain evidence="3">FeB_12</strain>
    </source>
</reference>
<dbReference type="Gene3D" id="3.30.1330.60">
    <property type="entry name" value="OmpA-like domain"/>
    <property type="match status" value="1"/>
</dbReference>
<keyword evidence="2" id="KW-0732">Signal</keyword>
<proteinExistence type="predicted"/>